<gene>
    <name evidence="1" type="ORF">KME15_13385</name>
</gene>
<organism evidence="1 2">
    <name type="scientific">Drouetiella hepatica Uher 2000/2452</name>
    <dbReference type="NCBI Taxonomy" id="904376"/>
    <lineage>
        <taxon>Bacteria</taxon>
        <taxon>Bacillati</taxon>
        <taxon>Cyanobacteriota</taxon>
        <taxon>Cyanophyceae</taxon>
        <taxon>Oculatellales</taxon>
        <taxon>Oculatellaceae</taxon>
        <taxon>Drouetiella</taxon>
    </lineage>
</organism>
<name>A0A951UPC4_9CYAN</name>
<proteinExistence type="predicted"/>
<reference evidence="1" key="1">
    <citation type="submission" date="2021-05" db="EMBL/GenBank/DDBJ databases">
        <authorList>
            <person name="Pietrasiak N."/>
            <person name="Ward R."/>
            <person name="Stajich J.E."/>
            <person name="Kurbessoian T."/>
        </authorList>
    </citation>
    <scope>NUCLEOTIDE SEQUENCE</scope>
    <source>
        <strain evidence="1">UHER 2000/2452</strain>
    </source>
</reference>
<evidence type="ECO:0000313" key="2">
    <source>
        <dbReference type="Proteomes" id="UP000757435"/>
    </source>
</evidence>
<comment type="caution">
    <text evidence="1">The sequence shown here is derived from an EMBL/GenBank/DDBJ whole genome shotgun (WGS) entry which is preliminary data.</text>
</comment>
<evidence type="ECO:0000313" key="1">
    <source>
        <dbReference type="EMBL" id="MBW4659663.1"/>
    </source>
</evidence>
<dbReference type="AlphaFoldDB" id="A0A951UPC4"/>
<reference evidence="1" key="2">
    <citation type="journal article" date="2022" name="Microbiol. Resour. Announc.">
        <title>Metagenome Sequencing to Explore Phylogenomics of Terrestrial Cyanobacteria.</title>
        <authorList>
            <person name="Ward R.D."/>
            <person name="Stajich J.E."/>
            <person name="Johansen J.R."/>
            <person name="Huntemann M."/>
            <person name="Clum A."/>
            <person name="Foster B."/>
            <person name="Foster B."/>
            <person name="Roux S."/>
            <person name="Palaniappan K."/>
            <person name="Varghese N."/>
            <person name="Mukherjee S."/>
            <person name="Reddy T.B.K."/>
            <person name="Daum C."/>
            <person name="Copeland A."/>
            <person name="Chen I.A."/>
            <person name="Ivanova N.N."/>
            <person name="Kyrpides N.C."/>
            <person name="Shapiro N."/>
            <person name="Eloe-Fadrosh E.A."/>
            <person name="Pietrasiak N."/>
        </authorList>
    </citation>
    <scope>NUCLEOTIDE SEQUENCE</scope>
    <source>
        <strain evidence="1">UHER 2000/2452</strain>
    </source>
</reference>
<protein>
    <submittedName>
        <fullName evidence="1">Uncharacterized protein</fullName>
    </submittedName>
</protein>
<sequence length="169" mass="18834">MSEWIAAIKQVYEHQLKAHYLAQYRAYCQEQEGGDRYDLGKSNRVADETIAALPPAVQTLWQEALDQGDSYYANVYQISVEQQLTYAVRITTDGDDGLLLIFDQQGQLLASAQTYLEVVAWAEAQTILAGESIRAEEAIELFANPLPGFEAAKSQTLWGKPLSELESAE</sequence>
<dbReference type="EMBL" id="JAHHHD010000013">
    <property type="protein sequence ID" value="MBW4659663.1"/>
    <property type="molecule type" value="Genomic_DNA"/>
</dbReference>
<dbReference type="Proteomes" id="UP000757435">
    <property type="component" value="Unassembled WGS sequence"/>
</dbReference>
<accession>A0A951UPC4</accession>